<feature type="domain" description="ATP-grasp" evidence="5">
    <location>
        <begin position="2"/>
        <end position="212"/>
    </location>
</feature>
<dbReference type="InterPro" id="IPR011761">
    <property type="entry name" value="ATP-grasp"/>
</dbReference>
<dbReference type="Pfam" id="PF13535">
    <property type="entry name" value="ATP-grasp_4"/>
    <property type="match status" value="1"/>
</dbReference>
<evidence type="ECO:0000256" key="2">
    <source>
        <dbReference type="ARBA" id="ARBA00022741"/>
    </source>
</evidence>
<keyword evidence="7" id="KW-1185">Reference proteome</keyword>
<dbReference type="Gene3D" id="3.30.470.20">
    <property type="entry name" value="ATP-grasp fold, B domain"/>
    <property type="match status" value="1"/>
</dbReference>
<dbReference type="PANTHER" id="PTHR43585:SF2">
    <property type="entry name" value="ATP-GRASP ENZYME FSQD"/>
    <property type="match status" value="1"/>
</dbReference>
<organism evidence="6 7">
    <name type="scientific">Tribonema minus</name>
    <dbReference type="NCBI Taxonomy" id="303371"/>
    <lineage>
        <taxon>Eukaryota</taxon>
        <taxon>Sar</taxon>
        <taxon>Stramenopiles</taxon>
        <taxon>Ochrophyta</taxon>
        <taxon>PX clade</taxon>
        <taxon>Xanthophyceae</taxon>
        <taxon>Tribonematales</taxon>
        <taxon>Tribonemataceae</taxon>
        <taxon>Tribonema</taxon>
    </lineage>
</organism>
<dbReference type="Proteomes" id="UP000664859">
    <property type="component" value="Unassembled WGS sequence"/>
</dbReference>
<dbReference type="AlphaFoldDB" id="A0A835ZA87"/>
<dbReference type="PROSITE" id="PS50975">
    <property type="entry name" value="ATP_GRASP"/>
    <property type="match status" value="1"/>
</dbReference>
<proteinExistence type="predicted"/>
<dbReference type="InterPro" id="IPR052032">
    <property type="entry name" value="ATP-dep_AA_Ligase"/>
</dbReference>
<dbReference type="GO" id="GO:0016874">
    <property type="term" value="F:ligase activity"/>
    <property type="evidence" value="ECO:0007669"/>
    <property type="project" value="UniProtKB-KW"/>
</dbReference>
<dbReference type="PANTHER" id="PTHR43585">
    <property type="entry name" value="FUMIPYRROLE BIOSYNTHESIS PROTEIN C"/>
    <property type="match status" value="1"/>
</dbReference>
<evidence type="ECO:0000313" key="7">
    <source>
        <dbReference type="Proteomes" id="UP000664859"/>
    </source>
</evidence>
<evidence type="ECO:0000256" key="3">
    <source>
        <dbReference type="ARBA" id="ARBA00022840"/>
    </source>
</evidence>
<dbReference type="OrthoDB" id="434648at2759"/>
<keyword evidence="1" id="KW-0436">Ligase</keyword>
<keyword evidence="3 4" id="KW-0067">ATP-binding</keyword>
<protein>
    <submittedName>
        <fullName evidence="6">ATP-grasp domain-containing protein</fullName>
    </submittedName>
</protein>
<sequence>MNEALRSAGMRAVRQCKARSWPDVAAFSAALAAAAGARDDRWAPLVIKPLRGCASGDVFLCATEVEARNALDTIVGSPLYATPGAVNREALVQDFLEGVEYVVDTVSCKGAHKAMAVWRYDKRPANGAPFVYHATELRAASGREEGAVVAYAMQALDALGVRIGTAHIEVMLTRDGPRLIEYNGRWHLTDFRELCNDCVGYNAIDATVDAYLDHEAFDALPPAPLKLAAAGRVVHLVCHTAGTVAAVRHGAAIRALRSFRAMDVYGAFGVGQRVSPTIDIRSDAGWVHLSHADAHVVEEDYRALVALMPTMFEVEVDA</sequence>
<evidence type="ECO:0000313" key="6">
    <source>
        <dbReference type="EMBL" id="KAG5189900.1"/>
    </source>
</evidence>
<evidence type="ECO:0000256" key="4">
    <source>
        <dbReference type="PROSITE-ProRule" id="PRU00409"/>
    </source>
</evidence>
<name>A0A835ZA87_9STRA</name>
<dbReference type="GO" id="GO:0046872">
    <property type="term" value="F:metal ion binding"/>
    <property type="evidence" value="ECO:0007669"/>
    <property type="project" value="InterPro"/>
</dbReference>
<gene>
    <name evidence="6" type="ORF">JKP88DRAFT_271550</name>
</gene>
<evidence type="ECO:0000256" key="1">
    <source>
        <dbReference type="ARBA" id="ARBA00022598"/>
    </source>
</evidence>
<dbReference type="GO" id="GO:0005524">
    <property type="term" value="F:ATP binding"/>
    <property type="evidence" value="ECO:0007669"/>
    <property type="project" value="UniProtKB-UniRule"/>
</dbReference>
<dbReference type="SUPFAM" id="SSF56059">
    <property type="entry name" value="Glutathione synthetase ATP-binding domain-like"/>
    <property type="match status" value="1"/>
</dbReference>
<accession>A0A835ZA87</accession>
<keyword evidence="2 4" id="KW-0547">Nucleotide-binding</keyword>
<reference evidence="6" key="1">
    <citation type="submission" date="2021-02" db="EMBL/GenBank/DDBJ databases">
        <title>First Annotated Genome of the Yellow-green Alga Tribonema minus.</title>
        <authorList>
            <person name="Mahan K.M."/>
        </authorList>
    </citation>
    <scope>NUCLEOTIDE SEQUENCE</scope>
    <source>
        <strain evidence="6">UTEX B ZZ1240</strain>
    </source>
</reference>
<comment type="caution">
    <text evidence="6">The sequence shown here is derived from an EMBL/GenBank/DDBJ whole genome shotgun (WGS) entry which is preliminary data.</text>
</comment>
<evidence type="ECO:0000259" key="5">
    <source>
        <dbReference type="PROSITE" id="PS50975"/>
    </source>
</evidence>
<dbReference type="EMBL" id="JAFCMP010000043">
    <property type="protein sequence ID" value="KAG5189900.1"/>
    <property type="molecule type" value="Genomic_DNA"/>
</dbReference>